<feature type="compositionally biased region" description="Basic and acidic residues" evidence="1">
    <location>
        <begin position="107"/>
        <end position="117"/>
    </location>
</feature>
<proteinExistence type="predicted"/>
<accession>A0A319AVU3</accession>
<dbReference type="RefSeq" id="XP_025558271.1">
    <property type="nucleotide sequence ID" value="XM_025711018.1"/>
</dbReference>
<evidence type="ECO:0000256" key="2">
    <source>
        <dbReference type="SAM" id="SignalP"/>
    </source>
</evidence>
<dbReference type="OrthoDB" id="10392488at2759"/>
<sequence>MKTFTVAVTSFLAVAGLVTAIPMPQDLEGVNTAAPLIAAVDKGLRQGGPVAAANTGQSMADPGVAAKTLTNVLGGTMSSLEESADAAPSQNRNNAPQFQSTGNQAEDLAKILGGERK</sequence>
<dbReference type="Proteomes" id="UP000248405">
    <property type="component" value="Unassembled WGS sequence"/>
</dbReference>
<dbReference type="AlphaFoldDB" id="A0A319AVU3"/>
<feature type="signal peptide" evidence="2">
    <location>
        <begin position="1"/>
        <end position="20"/>
    </location>
</feature>
<reference evidence="3" key="1">
    <citation type="submission" date="2016-12" db="EMBL/GenBank/DDBJ databases">
        <title>The genomes of Aspergillus section Nigri reveals drivers in fungal speciation.</title>
        <authorList>
            <consortium name="DOE Joint Genome Institute"/>
            <person name="Vesth T.C."/>
            <person name="Nybo J."/>
            <person name="Theobald S."/>
            <person name="Brandl J."/>
            <person name="Frisvad J.C."/>
            <person name="Nielsen K.F."/>
            <person name="Lyhne E.K."/>
            <person name="Kogle M.E."/>
            <person name="Kuo A."/>
            <person name="Riley R."/>
            <person name="Clum A."/>
            <person name="Nolan M."/>
            <person name="Lipzen A."/>
            <person name="Salamov A."/>
            <person name="Henrissat B."/>
            <person name="Wiebenga A."/>
            <person name="De Vries R.P."/>
            <person name="Grigoriev I.V."/>
            <person name="Mortensen U.H."/>
            <person name="Andersen M.R."/>
            <person name="Baker S.E."/>
        </authorList>
    </citation>
    <scope>NUCLEOTIDE SEQUENCE [LARGE SCALE GENOMIC DNA]</scope>
    <source>
        <strain evidence="3">CBS 113365</strain>
    </source>
</reference>
<evidence type="ECO:0000313" key="4">
    <source>
        <dbReference type="Proteomes" id="UP000248405"/>
    </source>
</evidence>
<feature type="chain" id="PRO_5016433953" evidence="2">
    <location>
        <begin position="21"/>
        <end position="117"/>
    </location>
</feature>
<feature type="compositionally biased region" description="Polar residues" evidence="1">
    <location>
        <begin position="88"/>
        <end position="104"/>
    </location>
</feature>
<evidence type="ECO:0000313" key="3">
    <source>
        <dbReference type="EMBL" id="PYH64477.1"/>
    </source>
</evidence>
<organism evidence="3 4">
    <name type="scientific">Aspergillus vadensis (strain CBS 113365 / IMI 142717 / IBT 24658)</name>
    <dbReference type="NCBI Taxonomy" id="1448311"/>
    <lineage>
        <taxon>Eukaryota</taxon>
        <taxon>Fungi</taxon>
        <taxon>Dikarya</taxon>
        <taxon>Ascomycota</taxon>
        <taxon>Pezizomycotina</taxon>
        <taxon>Eurotiomycetes</taxon>
        <taxon>Eurotiomycetidae</taxon>
        <taxon>Eurotiales</taxon>
        <taxon>Aspergillaceae</taxon>
        <taxon>Aspergillus</taxon>
        <taxon>Aspergillus subgen. Circumdati</taxon>
    </lineage>
</organism>
<dbReference type="EMBL" id="KZ821643">
    <property type="protein sequence ID" value="PYH64477.1"/>
    <property type="molecule type" value="Genomic_DNA"/>
</dbReference>
<keyword evidence="2" id="KW-0732">Signal</keyword>
<feature type="region of interest" description="Disordered" evidence="1">
    <location>
        <begin position="77"/>
        <end position="117"/>
    </location>
</feature>
<dbReference type="GeneID" id="37215610"/>
<name>A0A319AVU3_ASPVC</name>
<keyword evidence="4" id="KW-1185">Reference proteome</keyword>
<gene>
    <name evidence="3" type="ORF">BO88DRAFT_458008</name>
</gene>
<protein>
    <submittedName>
        <fullName evidence="3">Uncharacterized protein</fullName>
    </submittedName>
</protein>
<evidence type="ECO:0000256" key="1">
    <source>
        <dbReference type="SAM" id="MobiDB-lite"/>
    </source>
</evidence>